<dbReference type="PANTHER" id="PTHR33539">
    <property type="entry name" value="UPF0764 PROTEIN C16ORF89"/>
    <property type="match status" value="1"/>
</dbReference>
<feature type="transmembrane region" description="Helical" evidence="1">
    <location>
        <begin position="451"/>
        <end position="473"/>
    </location>
</feature>
<protein>
    <submittedName>
        <fullName evidence="4">Uncharacterized protein</fullName>
    </submittedName>
</protein>
<dbReference type="GO" id="GO:0005829">
    <property type="term" value="C:cytosol"/>
    <property type="evidence" value="ECO:0007669"/>
    <property type="project" value="TreeGrafter"/>
</dbReference>
<reference evidence="4" key="1">
    <citation type="submission" date="2022-11" db="UniProtKB">
        <authorList>
            <consortium name="WormBaseParasite"/>
        </authorList>
    </citation>
    <scope>IDENTIFICATION</scope>
</reference>
<feature type="signal peptide" evidence="2">
    <location>
        <begin position="1"/>
        <end position="27"/>
    </location>
</feature>
<keyword evidence="3" id="KW-1185">Reference proteome</keyword>
<dbReference type="WBParaSite" id="Gr19_v10_g13364.t1">
    <property type="protein sequence ID" value="Gr19_v10_g13364.t1"/>
    <property type="gene ID" value="Gr19_v10_g13364"/>
</dbReference>
<proteinExistence type="predicted"/>
<keyword evidence="1" id="KW-1133">Transmembrane helix</keyword>
<dbReference type="AlphaFoldDB" id="A0A914H2V7"/>
<keyword evidence="1" id="KW-0472">Membrane</keyword>
<name>A0A914H2V7_GLORO</name>
<dbReference type="PANTHER" id="PTHR33539:SF1">
    <property type="entry name" value="UPF0764 PROTEIN C16ORF89"/>
    <property type="match status" value="1"/>
</dbReference>
<dbReference type="InterPro" id="IPR031751">
    <property type="entry name" value="DUF4735"/>
</dbReference>
<keyword evidence="2" id="KW-0732">Signal</keyword>
<evidence type="ECO:0000313" key="3">
    <source>
        <dbReference type="Proteomes" id="UP000887572"/>
    </source>
</evidence>
<evidence type="ECO:0000256" key="1">
    <source>
        <dbReference type="SAM" id="Phobius"/>
    </source>
</evidence>
<accession>A0A914H2V7</accession>
<evidence type="ECO:0000313" key="4">
    <source>
        <dbReference type="WBParaSite" id="Gr19_v10_g13364.t1"/>
    </source>
</evidence>
<feature type="chain" id="PRO_5037930894" evidence="2">
    <location>
        <begin position="28"/>
        <end position="507"/>
    </location>
</feature>
<dbReference type="GO" id="GO:0016020">
    <property type="term" value="C:membrane"/>
    <property type="evidence" value="ECO:0007669"/>
    <property type="project" value="TreeGrafter"/>
</dbReference>
<dbReference type="Pfam" id="PF15882">
    <property type="entry name" value="DUF4735"/>
    <property type="match status" value="1"/>
</dbReference>
<keyword evidence="1" id="KW-0812">Transmembrane</keyword>
<dbReference type="Proteomes" id="UP000887572">
    <property type="component" value="Unplaced"/>
</dbReference>
<evidence type="ECO:0000256" key="2">
    <source>
        <dbReference type="SAM" id="SignalP"/>
    </source>
</evidence>
<organism evidence="3 4">
    <name type="scientific">Globodera rostochiensis</name>
    <name type="common">Golden nematode worm</name>
    <name type="synonym">Heterodera rostochiensis</name>
    <dbReference type="NCBI Taxonomy" id="31243"/>
    <lineage>
        <taxon>Eukaryota</taxon>
        <taxon>Metazoa</taxon>
        <taxon>Ecdysozoa</taxon>
        <taxon>Nematoda</taxon>
        <taxon>Chromadorea</taxon>
        <taxon>Rhabditida</taxon>
        <taxon>Tylenchina</taxon>
        <taxon>Tylenchomorpha</taxon>
        <taxon>Tylenchoidea</taxon>
        <taxon>Heteroderidae</taxon>
        <taxon>Heteroderinae</taxon>
        <taxon>Globodera</taxon>
    </lineage>
</organism>
<sequence length="507" mass="57536">MCIFSNRSMAVLPSAQLLSWSSARLLALLLNALNGLFQHLEKGDISRGKAVVDWDTPLGLRLIKESLLAMDRNLQERGFHPAIFSAIRNLSVQSDLLLKEKIDQTRTRDPELFGKLAPLFIVRTRAELAEHKLVDEGLRWSDKEQSSRKAGEEEEQKRTKEELWIKEKPIGVGMGCLLSSMHRNCEISRECAEFLTATGKIGTVLSHQLFLMLLIDDQFRKCPQHINNISSNFQSPFSVDDRPNLTALLAGEKCANIFDELNVWTVPKNRKKLARINVGTLALLTEQVFLCGHQGFIQFANPHLLVTLLSWQHPKLGCWTARKPDSMTNLGIHEAVEFEQFRGMSAGRRKNAEVERAEEMSSREDAFCLPHMSTVAGLAISSVYLRFLLDPGPWPEHSLTEQLVQMDGVLAEDKFRQFPYLEWVRDSLIEGVEPIGIQLLRPPSSSWSPDLIAFIFLLFLVVFAFVLIMHFCGDVGEHPTGRRAGALQKKMYPYAFKKRARRRNAMD</sequence>